<comment type="caution">
    <text evidence="1">The sequence shown here is derived from an EMBL/GenBank/DDBJ whole genome shotgun (WGS) entry which is preliminary data.</text>
</comment>
<evidence type="ECO:0000313" key="2">
    <source>
        <dbReference type="Proteomes" id="UP000037122"/>
    </source>
</evidence>
<dbReference type="AlphaFoldDB" id="A0A0L0P538"/>
<protein>
    <submittedName>
        <fullName evidence="1">Uncharacterized protein</fullName>
    </submittedName>
</protein>
<accession>A0A0L0P538</accession>
<proteinExistence type="predicted"/>
<dbReference type="EMBL" id="LGST01000009">
    <property type="protein sequence ID" value="KNE01483.1"/>
    <property type="molecule type" value="Genomic_DNA"/>
</dbReference>
<reference evidence="2" key="1">
    <citation type="journal article" date="2015" name="BMC Genomics">
        <title>Draft genome of a commonly misdiagnosed multidrug resistant pathogen Candida auris.</title>
        <authorList>
            <person name="Chatterjee S."/>
            <person name="Alampalli S.V."/>
            <person name="Nageshan R.K."/>
            <person name="Chettiar S.T."/>
            <person name="Joshi S."/>
            <person name="Tatu U.S."/>
        </authorList>
    </citation>
    <scope>NUCLEOTIDE SEQUENCE [LARGE SCALE GENOMIC DNA]</scope>
    <source>
        <strain evidence="2">6684</strain>
    </source>
</reference>
<organism evidence="1 2">
    <name type="scientific">Candidozyma auris</name>
    <name type="common">Yeast</name>
    <name type="synonym">Candida auris</name>
    <dbReference type="NCBI Taxonomy" id="498019"/>
    <lineage>
        <taxon>Eukaryota</taxon>
        <taxon>Fungi</taxon>
        <taxon>Dikarya</taxon>
        <taxon>Ascomycota</taxon>
        <taxon>Saccharomycotina</taxon>
        <taxon>Pichiomycetes</taxon>
        <taxon>Metschnikowiaceae</taxon>
        <taxon>Candidozyma</taxon>
    </lineage>
</organism>
<name>A0A0L0P538_CANAR</name>
<gene>
    <name evidence="1" type="ORF">QG37_01308</name>
</gene>
<sequence length="48" mass="5853">MLSWDIDQRRLQKAQKEAQREGVRITRIRSHIMYSQEEKNARLENLLI</sequence>
<dbReference type="VEuPathDB" id="FungiDB:QG37_01308"/>
<evidence type="ECO:0000313" key="1">
    <source>
        <dbReference type="EMBL" id="KNE01483.1"/>
    </source>
</evidence>
<dbReference type="Proteomes" id="UP000037122">
    <property type="component" value="Unassembled WGS sequence"/>
</dbReference>